<keyword evidence="4 8" id="KW-0645">Protease</keyword>
<keyword evidence="5 8" id="KW-0378">Hydrolase</keyword>
<dbReference type="HOGENOM" id="CLU_006842_0_4_1"/>
<reference evidence="12" key="1">
    <citation type="submission" date="2012-01" db="EMBL/GenBank/DDBJ databases">
        <authorList>
            <person name="Walter R."/>
            <person name="Schartl M."/>
            <person name="Warren W."/>
        </authorList>
    </citation>
    <scope>NUCLEOTIDE SEQUENCE [LARGE SCALE GENOMIC DNA]</scope>
    <source>
        <strain evidence="12">JP 163 A</strain>
    </source>
</reference>
<comment type="catalytic activity">
    <reaction evidence="1">
        <text>Preferential cleavage: Arg-|-Xaa, Lys-|-Xaa.</text>
        <dbReference type="EC" id="3.4.21.10"/>
    </reaction>
</comment>
<evidence type="ECO:0000256" key="3">
    <source>
        <dbReference type="ARBA" id="ARBA00017161"/>
    </source>
</evidence>
<evidence type="ECO:0000256" key="4">
    <source>
        <dbReference type="ARBA" id="ARBA00022670"/>
    </source>
</evidence>
<dbReference type="FunFam" id="2.40.10.10:FF:000003">
    <property type="entry name" value="Transmembrane serine protease 3"/>
    <property type="match status" value="1"/>
</dbReference>
<keyword evidence="6 8" id="KW-0720">Serine protease</keyword>
<dbReference type="GO" id="GO:0006508">
    <property type="term" value="P:proteolysis"/>
    <property type="evidence" value="ECO:0007669"/>
    <property type="project" value="UniProtKB-KW"/>
</dbReference>
<dbReference type="InterPro" id="IPR033116">
    <property type="entry name" value="TRYPSIN_SER"/>
</dbReference>
<name>M4A835_XIPMA</name>
<evidence type="ECO:0000256" key="1">
    <source>
        <dbReference type="ARBA" id="ARBA00001656"/>
    </source>
</evidence>
<dbReference type="STRING" id="8083.ENSXMAP00000010629"/>
<keyword evidence="7" id="KW-1015">Disulfide bond</keyword>
<evidence type="ECO:0000313" key="12">
    <source>
        <dbReference type="Proteomes" id="UP000002852"/>
    </source>
</evidence>
<keyword evidence="12" id="KW-1185">Reference proteome</keyword>
<dbReference type="CDD" id="cd00190">
    <property type="entry name" value="Tryp_SPc"/>
    <property type="match status" value="1"/>
</dbReference>
<keyword evidence="9" id="KW-0732">Signal</keyword>
<dbReference type="PANTHER" id="PTHR24252">
    <property type="entry name" value="ACROSIN-RELATED"/>
    <property type="match status" value="1"/>
</dbReference>
<feature type="chain" id="PRO_5017233145" description="Acrosin" evidence="9">
    <location>
        <begin position="19"/>
        <end position="380"/>
    </location>
</feature>
<protein>
    <recommendedName>
        <fullName evidence="3">Acrosin</fullName>
        <ecNumber evidence="2">3.4.21.10</ecNumber>
    </recommendedName>
</protein>
<evidence type="ECO:0000259" key="10">
    <source>
        <dbReference type="PROSITE" id="PS50240"/>
    </source>
</evidence>
<dbReference type="Gene3D" id="2.40.10.10">
    <property type="entry name" value="Trypsin-like serine proteases"/>
    <property type="match status" value="2"/>
</dbReference>
<evidence type="ECO:0000256" key="9">
    <source>
        <dbReference type="SAM" id="SignalP"/>
    </source>
</evidence>
<dbReference type="AlphaFoldDB" id="M4A835"/>
<evidence type="ECO:0000256" key="8">
    <source>
        <dbReference type="RuleBase" id="RU363034"/>
    </source>
</evidence>
<dbReference type="EC" id="3.4.21.10" evidence="2"/>
<dbReference type="PRINTS" id="PR00722">
    <property type="entry name" value="CHYMOTRYPSIN"/>
</dbReference>
<evidence type="ECO:0000313" key="11">
    <source>
        <dbReference type="Ensembl" id="ENSXMAP00000010629.2"/>
    </source>
</evidence>
<feature type="signal peptide" evidence="9">
    <location>
        <begin position="1"/>
        <end position="18"/>
    </location>
</feature>
<evidence type="ECO:0000256" key="6">
    <source>
        <dbReference type="ARBA" id="ARBA00022825"/>
    </source>
</evidence>
<dbReference type="Pfam" id="PF00089">
    <property type="entry name" value="Trypsin"/>
    <property type="match status" value="1"/>
</dbReference>
<accession>M4A835</accession>
<dbReference type="PROSITE" id="PS00135">
    <property type="entry name" value="TRYPSIN_SER"/>
    <property type="match status" value="1"/>
</dbReference>
<evidence type="ECO:0000256" key="7">
    <source>
        <dbReference type="ARBA" id="ARBA00023157"/>
    </source>
</evidence>
<dbReference type="SUPFAM" id="SSF50494">
    <property type="entry name" value="Trypsin-like serine proteases"/>
    <property type="match status" value="1"/>
</dbReference>
<dbReference type="SMART" id="SM00020">
    <property type="entry name" value="Tryp_SPc"/>
    <property type="match status" value="1"/>
</dbReference>
<dbReference type="PROSITE" id="PS50240">
    <property type="entry name" value="TRYPSIN_DOM"/>
    <property type="match status" value="1"/>
</dbReference>
<dbReference type="InterPro" id="IPR001314">
    <property type="entry name" value="Peptidase_S1A"/>
</dbReference>
<reference evidence="12" key="2">
    <citation type="journal article" date="2013" name="Nat. Genet.">
        <title>The genome of the platyfish, Xiphophorus maculatus, provides insights into evolutionary adaptation and several complex traits.</title>
        <authorList>
            <person name="Schartl M."/>
            <person name="Walter R.B."/>
            <person name="Shen Y."/>
            <person name="Garcia T."/>
            <person name="Catchen J."/>
            <person name="Amores A."/>
            <person name="Braasch I."/>
            <person name="Chalopin D."/>
            <person name="Volff J.N."/>
            <person name="Lesch K.P."/>
            <person name="Bisazza A."/>
            <person name="Minx P."/>
            <person name="Hillier L."/>
            <person name="Wilson R.K."/>
            <person name="Fuerstenberg S."/>
            <person name="Boore J."/>
            <person name="Searle S."/>
            <person name="Postlethwait J.H."/>
            <person name="Warren W.C."/>
        </authorList>
    </citation>
    <scope>NUCLEOTIDE SEQUENCE [LARGE SCALE GENOMIC DNA]</scope>
    <source>
        <strain evidence="12">JP 163 A</strain>
    </source>
</reference>
<sequence>MGLKFLLPFLSVLCLAAAASKQSKLKTGCGKRKLAGPPGASRIIGGQDATEGAWPWQVSIQFLGTHFCGGTIVSNKWVVSAAHCYHNYISFLTVLVGITALSRPGPHSQRRGIKNIIIHENYDFNTSNNDVALLLLKTPILFTDYVQPCCFPMSMSHQVALNLSNCFITGWGSINYKAVDMLQEAELELIETVRCNQRHWYNGLITENMLCAGMLSGGVDTCQGDSGSPLQCYSEKDDRYYLIGVTSFGENCGHPHRPGVYSKTSSFGKWFIENQLKGRASSHMLSSTLISMGSSWSARKESRRCILCFSPLELMGITPGSTMTTTPTMRWCSSRTTLVTSGTRSRASCSEPLSSATTTSRLVHVNTALRRKTNTIIKQM</sequence>
<dbReference type="InterPro" id="IPR043504">
    <property type="entry name" value="Peptidase_S1_PA_chymotrypsin"/>
</dbReference>
<reference evidence="11" key="4">
    <citation type="submission" date="2025-09" db="UniProtKB">
        <authorList>
            <consortium name="Ensembl"/>
        </authorList>
    </citation>
    <scope>IDENTIFICATION</scope>
    <source>
        <strain evidence="11">JP 163 A</strain>
    </source>
</reference>
<organism evidence="11 12">
    <name type="scientific">Xiphophorus maculatus</name>
    <name type="common">Southern platyfish</name>
    <name type="synonym">Platypoecilus maculatus</name>
    <dbReference type="NCBI Taxonomy" id="8083"/>
    <lineage>
        <taxon>Eukaryota</taxon>
        <taxon>Metazoa</taxon>
        <taxon>Chordata</taxon>
        <taxon>Craniata</taxon>
        <taxon>Vertebrata</taxon>
        <taxon>Euteleostomi</taxon>
        <taxon>Actinopterygii</taxon>
        <taxon>Neopterygii</taxon>
        <taxon>Teleostei</taxon>
        <taxon>Neoteleostei</taxon>
        <taxon>Acanthomorphata</taxon>
        <taxon>Ovalentaria</taxon>
        <taxon>Atherinomorphae</taxon>
        <taxon>Cyprinodontiformes</taxon>
        <taxon>Poeciliidae</taxon>
        <taxon>Poeciliinae</taxon>
        <taxon>Xiphophorus</taxon>
    </lineage>
</organism>
<feature type="domain" description="Peptidase S1" evidence="10">
    <location>
        <begin position="43"/>
        <end position="276"/>
    </location>
</feature>
<dbReference type="InterPro" id="IPR009003">
    <property type="entry name" value="Peptidase_S1_PA"/>
</dbReference>
<evidence type="ECO:0000256" key="2">
    <source>
        <dbReference type="ARBA" id="ARBA00012050"/>
    </source>
</evidence>
<evidence type="ECO:0000256" key="5">
    <source>
        <dbReference type="ARBA" id="ARBA00022801"/>
    </source>
</evidence>
<dbReference type="InterPro" id="IPR018114">
    <property type="entry name" value="TRYPSIN_HIS"/>
</dbReference>
<dbReference type="PANTHER" id="PTHR24252:SF8">
    <property type="entry name" value="ACROSIN"/>
    <property type="match status" value="1"/>
</dbReference>
<dbReference type="Ensembl" id="ENSXMAT00000010642.2">
    <property type="protein sequence ID" value="ENSXMAP00000010629.2"/>
    <property type="gene ID" value="ENSXMAG00000010605.2"/>
</dbReference>
<dbReference type="Proteomes" id="UP000002852">
    <property type="component" value="Unassembled WGS sequence"/>
</dbReference>
<dbReference type="PROSITE" id="PS00134">
    <property type="entry name" value="TRYPSIN_HIS"/>
    <property type="match status" value="1"/>
</dbReference>
<dbReference type="eggNOG" id="KOG3627">
    <property type="taxonomic scope" value="Eukaryota"/>
</dbReference>
<proteinExistence type="predicted"/>
<dbReference type="InterPro" id="IPR001254">
    <property type="entry name" value="Trypsin_dom"/>
</dbReference>
<dbReference type="InParanoid" id="M4A835"/>
<dbReference type="OMA" id="PLQCYSQ"/>
<dbReference type="GeneTree" id="ENSGT00940000162430"/>
<dbReference type="GO" id="GO:0004252">
    <property type="term" value="F:serine-type endopeptidase activity"/>
    <property type="evidence" value="ECO:0007669"/>
    <property type="project" value="InterPro"/>
</dbReference>
<reference evidence="11" key="3">
    <citation type="submission" date="2025-08" db="UniProtKB">
        <authorList>
            <consortium name="Ensembl"/>
        </authorList>
    </citation>
    <scope>IDENTIFICATION</scope>
    <source>
        <strain evidence="11">JP 163 A</strain>
    </source>
</reference>